<dbReference type="SUPFAM" id="SSF52799">
    <property type="entry name" value="(Phosphotyrosine protein) phosphatases II"/>
    <property type="match status" value="1"/>
</dbReference>
<feature type="compositionally biased region" description="Acidic residues" evidence="5">
    <location>
        <begin position="15"/>
        <end position="27"/>
    </location>
</feature>
<reference evidence="9 10" key="1">
    <citation type="submission" date="2019-01" db="EMBL/GenBank/DDBJ databases">
        <title>Genome sequencing of the rare red list fungi Fomitopsis rosea.</title>
        <authorList>
            <person name="Buettner E."/>
            <person name="Kellner H."/>
        </authorList>
    </citation>
    <scope>NUCLEOTIDE SEQUENCE [LARGE SCALE GENOMIC DNA]</scope>
    <source>
        <strain evidence="9 10">DSM 105464</strain>
    </source>
</reference>
<comment type="similarity">
    <text evidence="1">Belongs to the protein-tyrosine phosphatase family. Non-receptor class dual specificity subfamily.</text>
</comment>
<keyword evidence="4" id="KW-0904">Protein phosphatase</keyword>
<dbReference type="GeneID" id="71998542"/>
<evidence type="ECO:0000259" key="7">
    <source>
        <dbReference type="PROSITE" id="PS50056"/>
    </source>
</evidence>
<feature type="domain" description="Tyrosine-protein phosphatase" evidence="6">
    <location>
        <begin position="86"/>
        <end position="227"/>
    </location>
</feature>
<keyword evidence="3" id="KW-0378">Hydrolase</keyword>
<dbReference type="InterPro" id="IPR029021">
    <property type="entry name" value="Prot-tyrosine_phosphatase-like"/>
</dbReference>
<feature type="domain" description="Tyrosine specific protein phosphatases" evidence="7">
    <location>
        <begin position="147"/>
        <end position="205"/>
    </location>
</feature>
<protein>
    <recommendedName>
        <fullName evidence="2">protein-tyrosine-phosphatase</fullName>
        <ecNumber evidence="2">3.1.3.48</ecNumber>
    </recommendedName>
</protein>
<dbReference type="CDD" id="cd14498">
    <property type="entry name" value="DSP"/>
    <property type="match status" value="1"/>
</dbReference>
<dbReference type="GO" id="GO:0005737">
    <property type="term" value="C:cytoplasm"/>
    <property type="evidence" value="ECO:0007669"/>
    <property type="project" value="TreeGrafter"/>
</dbReference>
<dbReference type="PANTHER" id="PTHR10159">
    <property type="entry name" value="DUAL SPECIFICITY PROTEIN PHOSPHATASE"/>
    <property type="match status" value="1"/>
</dbReference>
<name>A0A4Y9Z711_9APHY</name>
<dbReference type="Pfam" id="PF00782">
    <property type="entry name" value="DSPc"/>
    <property type="match status" value="1"/>
</dbReference>
<evidence type="ECO:0000313" key="9">
    <source>
        <dbReference type="EMBL" id="TFY69633.1"/>
    </source>
</evidence>
<evidence type="ECO:0000313" key="8">
    <source>
        <dbReference type="EMBL" id="KAH9830796.1"/>
    </source>
</evidence>
<dbReference type="PRINTS" id="PR01908">
    <property type="entry name" value="ADSPHPHTASE"/>
</dbReference>
<dbReference type="PROSITE" id="PS50056">
    <property type="entry name" value="TYR_PHOSPHATASE_2"/>
    <property type="match status" value="1"/>
</dbReference>
<evidence type="ECO:0000313" key="10">
    <source>
        <dbReference type="Proteomes" id="UP000298390"/>
    </source>
</evidence>
<dbReference type="EMBL" id="SEKV01000007">
    <property type="protein sequence ID" value="TFY69633.1"/>
    <property type="molecule type" value="Genomic_DNA"/>
</dbReference>
<dbReference type="InterPro" id="IPR000340">
    <property type="entry name" value="Dual-sp_phosphatase_cat-dom"/>
</dbReference>
<dbReference type="InterPro" id="IPR020422">
    <property type="entry name" value="TYR_PHOSPHATASE_DUAL_dom"/>
</dbReference>
<dbReference type="InterPro" id="IPR000387">
    <property type="entry name" value="Tyr_Pase_dom"/>
</dbReference>
<keyword evidence="11" id="KW-1185">Reference proteome</keyword>
<dbReference type="GO" id="GO:0004725">
    <property type="term" value="F:protein tyrosine phosphatase activity"/>
    <property type="evidence" value="ECO:0007669"/>
    <property type="project" value="UniProtKB-EC"/>
</dbReference>
<organism evidence="9 10">
    <name type="scientific">Rhodofomes roseus</name>
    <dbReference type="NCBI Taxonomy" id="34475"/>
    <lineage>
        <taxon>Eukaryota</taxon>
        <taxon>Fungi</taxon>
        <taxon>Dikarya</taxon>
        <taxon>Basidiomycota</taxon>
        <taxon>Agaricomycotina</taxon>
        <taxon>Agaricomycetes</taxon>
        <taxon>Polyporales</taxon>
        <taxon>Rhodofomes</taxon>
    </lineage>
</organism>
<dbReference type="PROSITE" id="PS50054">
    <property type="entry name" value="TYR_PHOSPHATASE_DUAL"/>
    <property type="match status" value="1"/>
</dbReference>
<evidence type="ECO:0000256" key="4">
    <source>
        <dbReference type="ARBA" id="ARBA00022912"/>
    </source>
</evidence>
<dbReference type="Gene3D" id="3.90.190.10">
    <property type="entry name" value="Protein tyrosine phosphatase superfamily"/>
    <property type="match status" value="1"/>
</dbReference>
<feature type="region of interest" description="Disordered" evidence="5">
    <location>
        <begin position="1"/>
        <end position="43"/>
    </location>
</feature>
<dbReference type="EC" id="3.1.3.48" evidence="2"/>
<evidence type="ECO:0000313" key="11">
    <source>
        <dbReference type="Proteomes" id="UP000814176"/>
    </source>
</evidence>
<dbReference type="AlphaFoldDB" id="A0A4Y9Z711"/>
<dbReference type="Proteomes" id="UP000298390">
    <property type="component" value="Unassembled WGS sequence"/>
</dbReference>
<dbReference type="InterPro" id="IPR016130">
    <property type="entry name" value="Tyr_Pase_AS"/>
</dbReference>
<evidence type="ECO:0000256" key="5">
    <source>
        <dbReference type="SAM" id="MobiDB-lite"/>
    </source>
</evidence>
<accession>A0A4Y9Z711</accession>
<evidence type="ECO:0000256" key="3">
    <source>
        <dbReference type="ARBA" id="ARBA00022801"/>
    </source>
</evidence>
<dbReference type="PROSITE" id="PS00383">
    <property type="entry name" value="TYR_PHOSPHATASE_1"/>
    <property type="match status" value="1"/>
</dbReference>
<evidence type="ECO:0000256" key="2">
    <source>
        <dbReference type="ARBA" id="ARBA00013064"/>
    </source>
</evidence>
<dbReference type="STRING" id="34475.A0A4Y9Z711"/>
<proteinExistence type="inferred from homology"/>
<comment type="caution">
    <text evidence="9">The sequence shown here is derived from an EMBL/GenBank/DDBJ whole genome shotgun (WGS) entry which is preliminary data.</text>
</comment>
<evidence type="ECO:0000259" key="6">
    <source>
        <dbReference type="PROSITE" id="PS50054"/>
    </source>
</evidence>
<dbReference type="EMBL" id="JADCUA010000029">
    <property type="protein sequence ID" value="KAH9830796.1"/>
    <property type="molecule type" value="Genomic_DNA"/>
</dbReference>
<evidence type="ECO:0000256" key="1">
    <source>
        <dbReference type="ARBA" id="ARBA00008601"/>
    </source>
</evidence>
<gene>
    <name evidence="8" type="ORF">C8Q71DRAFT_322693</name>
    <name evidence="9" type="ORF">EVJ58_g297</name>
</gene>
<sequence length="252" mass="28636">MAFAMTESMLPPLLDDIDEPPPLEDATDAPAASVPDNMAMRTPSPPRADALLSMIRSFTVDDDYFERRALRRTCIQNHPVDDFHPQYSEIIPGLFVADMYTATSSAVIRSLGITHVVSVLKNDCPQYPNDLQHICVPIEDRRSAGLLNHFDFVTDWIQQALQQGGQVMVHCVWGMSRSASVVIAVLMSLRRMSLDEAYRHIVSRRKIVRPNSGFMCQLKVYEQLLRAREARLKRPRMQRASAPMKVEGLQWR</sequence>
<dbReference type="Proteomes" id="UP000814176">
    <property type="component" value="Unassembled WGS sequence"/>
</dbReference>
<reference evidence="8 11" key="2">
    <citation type="journal article" date="2021" name="Environ. Microbiol.">
        <title>Gene family expansions and transcriptome signatures uncover fungal adaptations to wood decay.</title>
        <authorList>
            <person name="Hage H."/>
            <person name="Miyauchi S."/>
            <person name="Viragh M."/>
            <person name="Drula E."/>
            <person name="Min B."/>
            <person name="Chaduli D."/>
            <person name="Navarro D."/>
            <person name="Favel A."/>
            <person name="Norest M."/>
            <person name="Lesage-Meessen L."/>
            <person name="Balint B."/>
            <person name="Merenyi Z."/>
            <person name="de Eugenio L."/>
            <person name="Morin E."/>
            <person name="Martinez A.T."/>
            <person name="Baldrian P."/>
            <person name="Stursova M."/>
            <person name="Martinez M.J."/>
            <person name="Novotny C."/>
            <person name="Magnuson J.K."/>
            <person name="Spatafora J.W."/>
            <person name="Maurice S."/>
            <person name="Pangilinan J."/>
            <person name="Andreopoulos W."/>
            <person name="LaButti K."/>
            <person name="Hundley H."/>
            <person name="Na H."/>
            <person name="Kuo A."/>
            <person name="Barry K."/>
            <person name="Lipzen A."/>
            <person name="Henrissat B."/>
            <person name="Riley R."/>
            <person name="Ahrendt S."/>
            <person name="Nagy L.G."/>
            <person name="Grigoriev I.V."/>
            <person name="Martin F."/>
            <person name="Rosso M.N."/>
        </authorList>
    </citation>
    <scope>NUCLEOTIDE SEQUENCE [LARGE SCALE GENOMIC DNA]</scope>
    <source>
        <strain evidence="8 11">CIRM-BRFM 1785</strain>
    </source>
</reference>
<dbReference type="PANTHER" id="PTHR10159:SF519">
    <property type="entry name" value="DUAL SPECIFICITY PROTEIN PHOSPHATASE MPK3"/>
    <property type="match status" value="1"/>
</dbReference>
<dbReference type="RefSeq" id="XP_047774057.1">
    <property type="nucleotide sequence ID" value="XM_047917810.1"/>
</dbReference>
<dbReference type="GO" id="GO:0043409">
    <property type="term" value="P:negative regulation of MAPK cascade"/>
    <property type="evidence" value="ECO:0007669"/>
    <property type="project" value="TreeGrafter"/>
</dbReference>
<dbReference type="SMART" id="SM00195">
    <property type="entry name" value="DSPc"/>
    <property type="match status" value="1"/>
</dbReference>
<dbReference type="OrthoDB" id="2017893at2759"/>